<evidence type="ECO:0000313" key="6">
    <source>
        <dbReference type="EMBL" id="KAJ5074283.1"/>
    </source>
</evidence>
<reference evidence="6" key="1">
    <citation type="submission" date="2022-10" db="EMBL/GenBank/DDBJ databases">
        <title>Novel sulphate-reducing endosymbionts in the free-living metamonad Anaeramoeba.</title>
        <authorList>
            <person name="Jerlstrom-Hultqvist J."/>
            <person name="Cepicka I."/>
            <person name="Gallot-Lavallee L."/>
            <person name="Salas-Leiva D."/>
            <person name="Curtis B.A."/>
            <person name="Zahonova K."/>
            <person name="Pipaliya S."/>
            <person name="Dacks J."/>
            <person name="Roger A.J."/>
        </authorList>
    </citation>
    <scope>NUCLEOTIDE SEQUENCE</scope>
    <source>
        <strain evidence="6">BMAN</strain>
    </source>
</reference>
<dbReference type="Gene3D" id="2.130.10.10">
    <property type="entry name" value="YVTN repeat-like/Quinoprotein amine dehydrogenase"/>
    <property type="match status" value="1"/>
</dbReference>
<keyword evidence="2 5" id="KW-0853">WD repeat</keyword>
<dbReference type="OrthoDB" id="427795at2759"/>
<keyword evidence="7" id="KW-1185">Reference proteome</keyword>
<dbReference type="PANTHER" id="PTHR22652">
    <property type="entry name" value="NUCLEOPORIN NUP43"/>
    <property type="match status" value="1"/>
</dbReference>
<sequence length="332" mass="37775">MKKLFITGSKLRSIKFLTRDEETNNSIDFVIGSWGETENTLTFYTLENPDMYDDPHISQTHTISHNGNVNSIVTYPYSSLNNMENINQRPQLNPFLLTSSNGNVTLYHIENLHNKSTPNNQRVEKIQEYKLSKLPINSIDIESFSQQLISAAGDDGNVHIFSIEQQKHKSSSQHQPPPHIKLFDIRDKNQKPNKIFLNKRNLSSNYSLALHPTNPDQIVVGSADGSISVWDMRFESLEPIVSRIHSSAIWNLMFHPIYSNFLFSCSEDGSLDRLDFNRSTLNKHNNSLQIFSSSLFTQPLAINSFDIFADLIIGVSDSQNILIGNSQEFKLN</sequence>
<keyword evidence="4" id="KW-0539">Nucleus</keyword>
<gene>
    <name evidence="6" type="ORF">M0811_00912</name>
</gene>
<evidence type="ECO:0000313" key="7">
    <source>
        <dbReference type="Proteomes" id="UP001149090"/>
    </source>
</evidence>
<dbReference type="Proteomes" id="UP001149090">
    <property type="component" value="Unassembled WGS sequence"/>
</dbReference>
<feature type="repeat" description="WD" evidence="5">
    <location>
        <begin position="218"/>
        <end position="233"/>
    </location>
</feature>
<dbReference type="Pfam" id="PF00400">
    <property type="entry name" value="WD40"/>
    <property type="match status" value="1"/>
</dbReference>
<organism evidence="6 7">
    <name type="scientific">Anaeramoeba ignava</name>
    <name type="common">Anaerobic marine amoeba</name>
    <dbReference type="NCBI Taxonomy" id="1746090"/>
    <lineage>
        <taxon>Eukaryota</taxon>
        <taxon>Metamonada</taxon>
        <taxon>Anaeramoebidae</taxon>
        <taxon>Anaeramoeba</taxon>
    </lineage>
</organism>
<evidence type="ECO:0000256" key="3">
    <source>
        <dbReference type="ARBA" id="ARBA00022737"/>
    </source>
</evidence>
<dbReference type="AlphaFoldDB" id="A0A9Q0LK64"/>
<comment type="caution">
    <text evidence="6">The sequence shown here is derived from an EMBL/GenBank/DDBJ whole genome shotgun (WGS) entry which is preliminary data.</text>
</comment>
<keyword evidence="3" id="KW-0677">Repeat</keyword>
<dbReference type="EMBL" id="JAPDFW010000070">
    <property type="protein sequence ID" value="KAJ5074283.1"/>
    <property type="molecule type" value="Genomic_DNA"/>
</dbReference>
<proteinExistence type="predicted"/>
<evidence type="ECO:0000256" key="1">
    <source>
        <dbReference type="ARBA" id="ARBA00004123"/>
    </source>
</evidence>
<dbReference type="InterPro" id="IPR015943">
    <property type="entry name" value="WD40/YVTN_repeat-like_dom_sf"/>
</dbReference>
<protein>
    <submittedName>
        <fullName evidence="6">Nucleoporin nup43</fullName>
    </submittedName>
</protein>
<dbReference type="SMART" id="SM00320">
    <property type="entry name" value="WD40"/>
    <property type="match status" value="4"/>
</dbReference>
<dbReference type="SUPFAM" id="SSF50978">
    <property type="entry name" value="WD40 repeat-like"/>
    <property type="match status" value="1"/>
</dbReference>
<dbReference type="GO" id="GO:0031080">
    <property type="term" value="C:nuclear pore outer ring"/>
    <property type="evidence" value="ECO:0007669"/>
    <property type="project" value="TreeGrafter"/>
</dbReference>
<accession>A0A9Q0LK64</accession>
<name>A0A9Q0LK64_ANAIG</name>
<comment type="subcellular location">
    <subcellularLocation>
        <location evidence="1">Nucleus</location>
    </subcellularLocation>
</comment>
<dbReference type="PANTHER" id="PTHR22652:SF0">
    <property type="entry name" value="NUCLEOPORIN NUP43"/>
    <property type="match status" value="1"/>
</dbReference>
<dbReference type="PROSITE" id="PS50082">
    <property type="entry name" value="WD_REPEATS_2"/>
    <property type="match status" value="1"/>
</dbReference>
<evidence type="ECO:0000256" key="2">
    <source>
        <dbReference type="ARBA" id="ARBA00022574"/>
    </source>
</evidence>
<evidence type="ECO:0000256" key="4">
    <source>
        <dbReference type="ARBA" id="ARBA00023242"/>
    </source>
</evidence>
<evidence type="ECO:0000256" key="5">
    <source>
        <dbReference type="PROSITE-ProRule" id="PRU00221"/>
    </source>
</evidence>
<dbReference type="InterPro" id="IPR001680">
    <property type="entry name" value="WD40_rpt"/>
</dbReference>
<dbReference type="InterPro" id="IPR036322">
    <property type="entry name" value="WD40_repeat_dom_sf"/>
</dbReference>